<dbReference type="InterPro" id="IPR011042">
    <property type="entry name" value="6-blade_b-propeller_TolB-like"/>
</dbReference>
<dbReference type="InterPro" id="IPR012938">
    <property type="entry name" value="Glc/Sorbosone_DH"/>
</dbReference>
<reference evidence="3 4" key="1">
    <citation type="submission" date="2018-10" db="EMBL/GenBank/DDBJ databases">
        <title>Proposal of Lysobacter pythonis sp. nov. isolated from royal pythons (Python regius).</title>
        <authorList>
            <person name="Hans-Juergen B."/>
            <person name="Huptas C."/>
            <person name="Sandra B."/>
            <person name="Igor L."/>
            <person name="Joachim S."/>
            <person name="Siegfried S."/>
            <person name="Mareike W."/>
            <person name="Peter K."/>
        </authorList>
    </citation>
    <scope>NUCLEOTIDE SEQUENCE [LARGE SCALE GENOMIC DNA]</scope>
    <source>
        <strain evidence="3 4">4284/11</strain>
    </source>
</reference>
<feature type="chain" id="PRO_5018168934" evidence="1">
    <location>
        <begin position="19"/>
        <end position="386"/>
    </location>
</feature>
<feature type="signal peptide" evidence="1">
    <location>
        <begin position="1"/>
        <end position="18"/>
    </location>
</feature>
<comment type="caution">
    <text evidence="3">The sequence shown here is derived from an EMBL/GenBank/DDBJ whole genome shotgun (WGS) entry which is preliminary data.</text>
</comment>
<gene>
    <name evidence="3" type="ORF">EBB59_05860</name>
</gene>
<evidence type="ECO:0000259" key="2">
    <source>
        <dbReference type="Pfam" id="PF07995"/>
    </source>
</evidence>
<evidence type="ECO:0000313" key="4">
    <source>
        <dbReference type="Proteomes" id="UP000275012"/>
    </source>
</evidence>
<dbReference type="OrthoDB" id="9770043at2"/>
<dbReference type="Proteomes" id="UP000275012">
    <property type="component" value="Unassembled WGS sequence"/>
</dbReference>
<feature type="domain" description="Glucose/Sorbosone dehydrogenase" evidence="2">
    <location>
        <begin position="52"/>
        <end position="381"/>
    </location>
</feature>
<dbReference type="Gene3D" id="2.120.10.30">
    <property type="entry name" value="TolB, C-terminal domain"/>
    <property type="match status" value="1"/>
</dbReference>
<protein>
    <submittedName>
        <fullName evidence="3">PQQ-dependent sugar dehydrogenase</fullName>
    </submittedName>
</protein>
<dbReference type="PANTHER" id="PTHR19328">
    <property type="entry name" value="HEDGEHOG-INTERACTING PROTEIN"/>
    <property type="match status" value="1"/>
</dbReference>
<dbReference type="RefSeq" id="WP_122101204.1">
    <property type="nucleotide sequence ID" value="NZ_RFLY01000006.1"/>
</dbReference>
<accession>A0A3M2I0H4</accession>
<dbReference type="EMBL" id="RFLY01000006">
    <property type="protein sequence ID" value="RMH93400.1"/>
    <property type="molecule type" value="Genomic_DNA"/>
</dbReference>
<dbReference type="PANTHER" id="PTHR19328:SF75">
    <property type="entry name" value="ALDOSE SUGAR DEHYDROGENASE YLII"/>
    <property type="match status" value="1"/>
</dbReference>
<proteinExistence type="predicted"/>
<dbReference type="Pfam" id="PF07995">
    <property type="entry name" value="GSDH"/>
    <property type="match status" value="1"/>
</dbReference>
<sequence length="386" mass="41439">MRPIASFVLPFAATLALAAYQNGGPAITAPDRSATPPAGNVAPFRRTEFARFDQPWAMTFLPDGRLLVSEKAGRLKLFDPATKRMGEIGGSPAVAYGGQGGLGDVAPPPRFADNEWVYFSHAEADEGSTRSVVVARAKLTLDVDGGGRLRAPETIWRQVPKVKGGGHYSHRIVFAPNGGLFIGSGDRQTFEPAQDMRSNLGRIVRLDDDGSFAAGNPFVSQGGIAAQVWTLGHRNVLGLAFDARGQLWSHEMGPKGGDEFNRVVRGDNYGWPVVSDGDHYDGRPIPRHASAPQYHAPEVGWTPVISPSSLIFCDGAMFPRWRGRALIGGLSSQSPLVVKFDGDSAAEETRYPMGSRIREVEQGPDGALWLLEGGGNARLLRLTPAS</sequence>
<keyword evidence="1" id="KW-0732">Signal</keyword>
<dbReference type="SUPFAM" id="SSF50952">
    <property type="entry name" value="Soluble quinoprotein glucose dehydrogenase"/>
    <property type="match status" value="1"/>
</dbReference>
<name>A0A3M2I0H4_9GAMM</name>
<keyword evidence="4" id="KW-1185">Reference proteome</keyword>
<evidence type="ECO:0000256" key="1">
    <source>
        <dbReference type="SAM" id="SignalP"/>
    </source>
</evidence>
<dbReference type="InterPro" id="IPR011041">
    <property type="entry name" value="Quinoprot_gluc/sorb_DH_b-prop"/>
</dbReference>
<dbReference type="AlphaFoldDB" id="A0A3M2I0H4"/>
<evidence type="ECO:0000313" key="3">
    <source>
        <dbReference type="EMBL" id="RMH93400.1"/>
    </source>
</evidence>
<organism evidence="3 4">
    <name type="scientific">Solilutibacter pythonis</name>
    <dbReference type="NCBI Taxonomy" id="2483112"/>
    <lineage>
        <taxon>Bacteria</taxon>
        <taxon>Pseudomonadati</taxon>
        <taxon>Pseudomonadota</taxon>
        <taxon>Gammaproteobacteria</taxon>
        <taxon>Lysobacterales</taxon>
        <taxon>Lysobacteraceae</taxon>
        <taxon>Solilutibacter</taxon>
    </lineage>
</organism>